<keyword evidence="2" id="KW-1185">Reference proteome</keyword>
<dbReference type="SUPFAM" id="SSF54160">
    <property type="entry name" value="Chromo domain-like"/>
    <property type="match status" value="1"/>
</dbReference>
<dbReference type="Proteomes" id="UP000187406">
    <property type="component" value="Unassembled WGS sequence"/>
</dbReference>
<proteinExistence type="predicted"/>
<dbReference type="AlphaFoldDB" id="A0A1Q3D271"/>
<accession>A0A1Q3D271</accession>
<comment type="caution">
    <text evidence="1">The sequence shown here is derived from an EMBL/GenBank/DDBJ whole genome shotgun (WGS) entry which is preliminary data.</text>
</comment>
<sequence>MDIRHALVHNKEVTQGLIQWKGLQPEDTSWEDLKTITVQFPEFDLEGKVSLNRRGIDTNAGNKMKEKDVGRGVREQQGIKIQTKKIQRFHYVLQCAGNGLMFSLIKLA</sequence>
<evidence type="ECO:0000313" key="1">
    <source>
        <dbReference type="EMBL" id="GAV86580.1"/>
    </source>
</evidence>
<reference evidence="2" key="1">
    <citation type="submission" date="2016-04" db="EMBL/GenBank/DDBJ databases">
        <title>Cephalotus genome sequencing.</title>
        <authorList>
            <person name="Fukushima K."/>
            <person name="Hasebe M."/>
            <person name="Fang X."/>
        </authorList>
    </citation>
    <scope>NUCLEOTIDE SEQUENCE [LARGE SCALE GENOMIC DNA]</scope>
    <source>
        <strain evidence="2">cv. St1</strain>
    </source>
</reference>
<evidence type="ECO:0000313" key="2">
    <source>
        <dbReference type="Proteomes" id="UP000187406"/>
    </source>
</evidence>
<gene>
    <name evidence="1" type="ORF">CFOL_v3_30010</name>
</gene>
<protein>
    <submittedName>
        <fullName evidence="1">Chromo domain-containing protein</fullName>
    </submittedName>
</protein>
<dbReference type="InParanoid" id="A0A1Q3D271"/>
<organism evidence="1 2">
    <name type="scientific">Cephalotus follicularis</name>
    <name type="common">Albany pitcher plant</name>
    <dbReference type="NCBI Taxonomy" id="3775"/>
    <lineage>
        <taxon>Eukaryota</taxon>
        <taxon>Viridiplantae</taxon>
        <taxon>Streptophyta</taxon>
        <taxon>Embryophyta</taxon>
        <taxon>Tracheophyta</taxon>
        <taxon>Spermatophyta</taxon>
        <taxon>Magnoliopsida</taxon>
        <taxon>eudicotyledons</taxon>
        <taxon>Gunneridae</taxon>
        <taxon>Pentapetalae</taxon>
        <taxon>rosids</taxon>
        <taxon>fabids</taxon>
        <taxon>Oxalidales</taxon>
        <taxon>Cephalotaceae</taxon>
        <taxon>Cephalotus</taxon>
    </lineage>
</organism>
<dbReference type="EMBL" id="BDDD01003965">
    <property type="protein sequence ID" value="GAV86580.1"/>
    <property type="molecule type" value="Genomic_DNA"/>
</dbReference>
<dbReference type="InterPro" id="IPR016197">
    <property type="entry name" value="Chromo-like_dom_sf"/>
</dbReference>
<name>A0A1Q3D271_CEPFO</name>